<dbReference type="Proteomes" id="UP000466442">
    <property type="component" value="Unassembled WGS sequence"/>
</dbReference>
<sequence length="118" mass="14104">MSHFTRERLGRPTKSCLKTEESKTEPKPNRHARFDEKTISRTYLFDLEDPELKPNPSEIPIDVLQLDLMEESDLQPYDNELIRDARKKAFELKVKNHYRNEFNLIKTIKLEEEEVETK</sequence>
<feature type="region of interest" description="Disordered" evidence="1">
    <location>
        <begin position="1"/>
        <end position="31"/>
    </location>
</feature>
<proteinExistence type="predicted"/>
<feature type="compositionally biased region" description="Basic and acidic residues" evidence="1">
    <location>
        <begin position="17"/>
        <end position="31"/>
    </location>
</feature>
<organism evidence="2 3">
    <name type="scientific">Apolygus lucorum</name>
    <name type="common">Small green plant bug</name>
    <name type="synonym">Lygocoris lucorum</name>
    <dbReference type="NCBI Taxonomy" id="248454"/>
    <lineage>
        <taxon>Eukaryota</taxon>
        <taxon>Metazoa</taxon>
        <taxon>Ecdysozoa</taxon>
        <taxon>Arthropoda</taxon>
        <taxon>Hexapoda</taxon>
        <taxon>Insecta</taxon>
        <taxon>Pterygota</taxon>
        <taxon>Neoptera</taxon>
        <taxon>Paraneoptera</taxon>
        <taxon>Hemiptera</taxon>
        <taxon>Heteroptera</taxon>
        <taxon>Panheteroptera</taxon>
        <taxon>Cimicomorpha</taxon>
        <taxon>Miridae</taxon>
        <taxon>Mirini</taxon>
        <taxon>Apolygus</taxon>
    </lineage>
</organism>
<evidence type="ECO:0000313" key="2">
    <source>
        <dbReference type="EMBL" id="KAF6203885.1"/>
    </source>
</evidence>
<gene>
    <name evidence="2" type="ORF">GE061_002220</name>
</gene>
<reference evidence="2" key="1">
    <citation type="journal article" date="2021" name="Mol. Ecol. Resour.">
        <title>Apolygus lucorum genome provides insights into omnivorousness and mesophyll feeding.</title>
        <authorList>
            <person name="Liu Y."/>
            <person name="Liu H."/>
            <person name="Wang H."/>
            <person name="Huang T."/>
            <person name="Liu B."/>
            <person name="Yang B."/>
            <person name="Yin L."/>
            <person name="Li B."/>
            <person name="Zhang Y."/>
            <person name="Zhang S."/>
            <person name="Jiang F."/>
            <person name="Zhang X."/>
            <person name="Ren Y."/>
            <person name="Wang B."/>
            <person name="Wang S."/>
            <person name="Lu Y."/>
            <person name="Wu K."/>
            <person name="Fan W."/>
            <person name="Wang G."/>
        </authorList>
    </citation>
    <scope>NUCLEOTIDE SEQUENCE</scope>
    <source>
        <strain evidence="2">12Hb</strain>
    </source>
</reference>
<dbReference type="EMBL" id="WIXP02000010">
    <property type="protein sequence ID" value="KAF6203885.1"/>
    <property type="molecule type" value="Genomic_DNA"/>
</dbReference>
<comment type="caution">
    <text evidence="2">The sequence shown here is derived from an EMBL/GenBank/DDBJ whole genome shotgun (WGS) entry which is preliminary data.</text>
</comment>
<evidence type="ECO:0000313" key="3">
    <source>
        <dbReference type="Proteomes" id="UP000466442"/>
    </source>
</evidence>
<feature type="compositionally biased region" description="Basic and acidic residues" evidence="1">
    <location>
        <begin position="1"/>
        <end position="10"/>
    </location>
</feature>
<accession>A0A6A4JFY5</accession>
<dbReference type="AlphaFoldDB" id="A0A6A4JFY5"/>
<name>A0A6A4JFY5_APOLU</name>
<keyword evidence="3" id="KW-1185">Reference proteome</keyword>
<evidence type="ECO:0000256" key="1">
    <source>
        <dbReference type="SAM" id="MobiDB-lite"/>
    </source>
</evidence>
<protein>
    <submittedName>
        <fullName evidence="2">Uncharacterized protein</fullName>
    </submittedName>
</protein>